<dbReference type="Gene3D" id="3.40.50.80">
    <property type="entry name" value="Nucleotide-binding domain of ferredoxin-NADP reductase (FNR) module"/>
    <property type="match status" value="1"/>
</dbReference>
<dbReference type="InterPro" id="IPR017927">
    <property type="entry name" value="FAD-bd_FR_type"/>
</dbReference>
<dbReference type="InterPro" id="IPR036010">
    <property type="entry name" value="2Fe-2S_ferredoxin-like_sf"/>
</dbReference>
<dbReference type="PRINTS" id="PR00409">
    <property type="entry name" value="PHDIOXRDTASE"/>
</dbReference>
<keyword evidence="4" id="KW-0479">Metal-binding</keyword>
<evidence type="ECO:0000256" key="4">
    <source>
        <dbReference type="ARBA" id="ARBA00022723"/>
    </source>
</evidence>
<dbReference type="PROSITE" id="PS51384">
    <property type="entry name" value="FAD_FR"/>
    <property type="match status" value="1"/>
</dbReference>
<dbReference type="InterPro" id="IPR006058">
    <property type="entry name" value="2Fe2S_fd_BS"/>
</dbReference>
<dbReference type="EMBL" id="JAHBAY010000018">
    <property type="protein sequence ID" value="MBT0773597.1"/>
    <property type="molecule type" value="Genomic_DNA"/>
</dbReference>
<dbReference type="PANTHER" id="PTHR47354:SF1">
    <property type="entry name" value="CARNITINE MONOOXYGENASE REDUCTASE SUBUNIT"/>
    <property type="match status" value="1"/>
</dbReference>
<evidence type="ECO:0000256" key="1">
    <source>
        <dbReference type="ARBA" id="ARBA00001974"/>
    </source>
</evidence>
<protein>
    <submittedName>
        <fullName evidence="10">Oxidoreductase</fullName>
    </submittedName>
</protein>
<dbReference type="Gene3D" id="2.40.30.10">
    <property type="entry name" value="Translation factors"/>
    <property type="match status" value="1"/>
</dbReference>
<evidence type="ECO:0000256" key="3">
    <source>
        <dbReference type="ARBA" id="ARBA00022714"/>
    </source>
</evidence>
<evidence type="ECO:0000256" key="6">
    <source>
        <dbReference type="ARBA" id="ARBA00023004"/>
    </source>
</evidence>
<dbReference type="InterPro" id="IPR017938">
    <property type="entry name" value="Riboflavin_synthase-like_b-brl"/>
</dbReference>
<organism evidence="10 11">
    <name type="scientific">Kineosporia corallincola</name>
    <dbReference type="NCBI Taxonomy" id="2835133"/>
    <lineage>
        <taxon>Bacteria</taxon>
        <taxon>Bacillati</taxon>
        <taxon>Actinomycetota</taxon>
        <taxon>Actinomycetes</taxon>
        <taxon>Kineosporiales</taxon>
        <taxon>Kineosporiaceae</taxon>
        <taxon>Kineosporia</taxon>
    </lineage>
</organism>
<dbReference type="PANTHER" id="PTHR47354">
    <property type="entry name" value="NADH OXIDOREDUCTASE HCR"/>
    <property type="match status" value="1"/>
</dbReference>
<feature type="domain" description="2Fe-2S ferredoxin-type" evidence="8">
    <location>
        <begin position="227"/>
        <end position="312"/>
    </location>
</feature>
<dbReference type="PROSITE" id="PS51085">
    <property type="entry name" value="2FE2S_FER_2"/>
    <property type="match status" value="1"/>
</dbReference>
<gene>
    <name evidence="10" type="ORF">KIH74_31930</name>
</gene>
<dbReference type="CDD" id="cd06185">
    <property type="entry name" value="PDR_like"/>
    <property type="match status" value="1"/>
</dbReference>
<evidence type="ECO:0000259" key="8">
    <source>
        <dbReference type="PROSITE" id="PS51085"/>
    </source>
</evidence>
<keyword evidence="2" id="KW-0285">Flavoprotein</keyword>
<keyword evidence="7" id="KW-0411">Iron-sulfur</keyword>
<dbReference type="InterPro" id="IPR001041">
    <property type="entry name" value="2Fe-2S_ferredoxin-type"/>
</dbReference>
<keyword evidence="3" id="KW-0001">2Fe-2S</keyword>
<feature type="domain" description="FAD-binding FR-type" evidence="9">
    <location>
        <begin position="3"/>
        <end position="101"/>
    </location>
</feature>
<dbReference type="SUPFAM" id="SSF54292">
    <property type="entry name" value="2Fe-2S ferredoxin-like"/>
    <property type="match status" value="1"/>
</dbReference>
<sequence>MDDTFSPYFVRGMHIVADGVMLVELEPRGSAVVWEPGAHIDVTVGDGTTRQFSVCGGQSGSLTIAVRHEATGSGGSSWIHDVLRPGWTVQIRGPRNHFVLEDSGRYLFVAGGIGITPLLPMLEKAAADGAAWELLYFGRTLATMPFRERLAGYGDRVRLLPADAPGRPPLADLLSPVEPGTLVYTCGPARLMDGVREVLEARGLGDDLRQEYFSAPATDEEAETGAFTVRLATSGRELRVDADRTLLDVLTGEAGADILRDCEEGICGTCETRVVSGTVEHRDHVLTRTEKEAGDCMMVCVSRASGLLVLDL</sequence>
<keyword evidence="6" id="KW-0408">Iron</keyword>
<comment type="caution">
    <text evidence="10">The sequence shown here is derived from an EMBL/GenBank/DDBJ whole genome shotgun (WGS) entry which is preliminary data.</text>
</comment>
<name>A0ABS5TS33_9ACTN</name>
<evidence type="ECO:0000313" key="11">
    <source>
        <dbReference type="Proteomes" id="UP001197247"/>
    </source>
</evidence>
<proteinExistence type="predicted"/>
<reference evidence="10 11" key="1">
    <citation type="submission" date="2021-05" db="EMBL/GenBank/DDBJ databases">
        <title>Kineosporia and Streptomyces sp. nov. two new marine actinobacteria isolated from Coral.</title>
        <authorList>
            <person name="Buangrab K."/>
            <person name="Sutthacheep M."/>
            <person name="Yeemin T."/>
            <person name="Harunari E."/>
            <person name="Igarashi Y."/>
            <person name="Kanchanasin P."/>
            <person name="Tanasupawat S."/>
            <person name="Phongsopitanun W."/>
        </authorList>
    </citation>
    <scope>NUCLEOTIDE SEQUENCE [LARGE SCALE GENOMIC DNA]</scope>
    <source>
        <strain evidence="10 11">J2-2</strain>
    </source>
</reference>
<evidence type="ECO:0000256" key="2">
    <source>
        <dbReference type="ARBA" id="ARBA00022630"/>
    </source>
</evidence>
<comment type="cofactor">
    <cofactor evidence="1">
        <name>FAD</name>
        <dbReference type="ChEBI" id="CHEBI:57692"/>
    </cofactor>
</comment>
<dbReference type="InterPro" id="IPR012675">
    <property type="entry name" value="Beta-grasp_dom_sf"/>
</dbReference>
<dbReference type="SUPFAM" id="SSF52343">
    <property type="entry name" value="Ferredoxin reductase-like, C-terminal NADP-linked domain"/>
    <property type="match status" value="1"/>
</dbReference>
<dbReference type="InterPro" id="IPR050415">
    <property type="entry name" value="MRET"/>
</dbReference>
<accession>A0ABS5TS33</accession>
<dbReference type="Gene3D" id="3.10.20.30">
    <property type="match status" value="1"/>
</dbReference>
<evidence type="ECO:0000256" key="7">
    <source>
        <dbReference type="ARBA" id="ARBA00023014"/>
    </source>
</evidence>
<dbReference type="RefSeq" id="WP_214160135.1">
    <property type="nucleotide sequence ID" value="NZ_JAHBAY010000018.1"/>
</dbReference>
<dbReference type="SUPFAM" id="SSF63380">
    <property type="entry name" value="Riboflavin synthase domain-like"/>
    <property type="match status" value="1"/>
</dbReference>
<evidence type="ECO:0000256" key="5">
    <source>
        <dbReference type="ARBA" id="ARBA00023002"/>
    </source>
</evidence>
<dbReference type="InterPro" id="IPR039261">
    <property type="entry name" value="FNR_nucleotide-bd"/>
</dbReference>
<keyword evidence="11" id="KW-1185">Reference proteome</keyword>
<dbReference type="CDD" id="cd00207">
    <property type="entry name" value="fer2"/>
    <property type="match status" value="1"/>
</dbReference>
<dbReference type="Proteomes" id="UP001197247">
    <property type="component" value="Unassembled WGS sequence"/>
</dbReference>
<dbReference type="PROSITE" id="PS00197">
    <property type="entry name" value="2FE2S_FER_1"/>
    <property type="match status" value="1"/>
</dbReference>
<dbReference type="Pfam" id="PF00111">
    <property type="entry name" value="Fer2"/>
    <property type="match status" value="1"/>
</dbReference>
<evidence type="ECO:0000313" key="10">
    <source>
        <dbReference type="EMBL" id="MBT0773597.1"/>
    </source>
</evidence>
<evidence type="ECO:0000259" key="9">
    <source>
        <dbReference type="PROSITE" id="PS51384"/>
    </source>
</evidence>
<keyword evidence="5" id="KW-0560">Oxidoreductase</keyword>